<keyword evidence="3" id="KW-1185">Reference proteome</keyword>
<accession>A0AAP0PNK6</accession>
<name>A0AAP0PNK6_9MAGN</name>
<comment type="caution">
    <text evidence="2">The sequence shown here is derived from an EMBL/GenBank/DDBJ whole genome shotgun (WGS) entry which is preliminary data.</text>
</comment>
<gene>
    <name evidence="2" type="ORF">Syun_008931</name>
</gene>
<evidence type="ECO:0000256" key="1">
    <source>
        <dbReference type="SAM" id="MobiDB-lite"/>
    </source>
</evidence>
<evidence type="ECO:0000313" key="2">
    <source>
        <dbReference type="EMBL" id="KAK9150622.1"/>
    </source>
</evidence>
<organism evidence="2 3">
    <name type="scientific">Stephania yunnanensis</name>
    <dbReference type="NCBI Taxonomy" id="152371"/>
    <lineage>
        <taxon>Eukaryota</taxon>
        <taxon>Viridiplantae</taxon>
        <taxon>Streptophyta</taxon>
        <taxon>Embryophyta</taxon>
        <taxon>Tracheophyta</taxon>
        <taxon>Spermatophyta</taxon>
        <taxon>Magnoliopsida</taxon>
        <taxon>Ranunculales</taxon>
        <taxon>Menispermaceae</taxon>
        <taxon>Menispermoideae</taxon>
        <taxon>Cissampelideae</taxon>
        <taxon>Stephania</taxon>
    </lineage>
</organism>
<evidence type="ECO:0000313" key="3">
    <source>
        <dbReference type="Proteomes" id="UP001420932"/>
    </source>
</evidence>
<dbReference type="Proteomes" id="UP001420932">
    <property type="component" value="Unassembled WGS sequence"/>
</dbReference>
<proteinExistence type="predicted"/>
<dbReference type="EMBL" id="JBBNAF010000004">
    <property type="protein sequence ID" value="KAK9150622.1"/>
    <property type="molecule type" value="Genomic_DNA"/>
</dbReference>
<feature type="compositionally biased region" description="Basic residues" evidence="1">
    <location>
        <begin position="15"/>
        <end position="33"/>
    </location>
</feature>
<sequence length="56" mass="6429">MVAHYRPIGCAISTKSRRRGGGTRSRVSVRKSRRERDILRFAISREPQTRSRGKTS</sequence>
<protein>
    <submittedName>
        <fullName evidence="2">Uncharacterized protein</fullName>
    </submittedName>
</protein>
<dbReference type="AlphaFoldDB" id="A0AAP0PNK6"/>
<reference evidence="2 3" key="1">
    <citation type="submission" date="2024-01" db="EMBL/GenBank/DDBJ databases">
        <title>Genome assemblies of Stephania.</title>
        <authorList>
            <person name="Yang L."/>
        </authorList>
    </citation>
    <scope>NUCLEOTIDE SEQUENCE [LARGE SCALE GENOMIC DNA]</scope>
    <source>
        <strain evidence="2">YNDBR</strain>
        <tissue evidence="2">Leaf</tissue>
    </source>
</reference>
<feature type="region of interest" description="Disordered" evidence="1">
    <location>
        <begin position="1"/>
        <end position="33"/>
    </location>
</feature>